<proteinExistence type="predicted"/>
<dbReference type="AlphaFoldDB" id="A0AAW2CWK1"/>
<keyword evidence="1" id="KW-0472">Membrane</keyword>
<accession>A0AAW2CWK1</accession>
<keyword evidence="1" id="KW-0812">Transmembrane</keyword>
<protein>
    <submittedName>
        <fullName evidence="2">Uncharacterized protein</fullName>
    </submittedName>
</protein>
<organism evidence="2 3">
    <name type="scientific">Lithocarpus litseifolius</name>
    <dbReference type="NCBI Taxonomy" id="425828"/>
    <lineage>
        <taxon>Eukaryota</taxon>
        <taxon>Viridiplantae</taxon>
        <taxon>Streptophyta</taxon>
        <taxon>Embryophyta</taxon>
        <taxon>Tracheophyta</taxon>
        <taxon>Spermatophyta</taxon>
        <taxon>Magnoliopsida</taxon>
        <taxon>eudicotyledons</taxon>
        <taxon>Gunneridae</taxon>
        <taxon>Pentapetalae</taxon>
        <taxon>rosids</taxon>
        <taxon>fabids</taxon>
        <taxon>Fagales</taxon>
        <taxon>Fagaceae</taxon>
        <taxon>Lithocarpus</taxon>
    </lineage>
</organism>
<keyword evidence="3" id="KW-1185">Reference proteome</keyword>
<keyword evidence="1" id="KW-1133">Transmembrane helix</keyword>
<feature type="transmembrane region" description="Helical" evidence="1">
    <location>
        <begin position="356"/>
        <end position="374"/>
    </location>
</feature>
<reference evidence="2 3" key="1">
    <citation type="submission" date="2024-01" db="EMBL/GenBank/DDBJ databases">
        <title>A telomere-to-telomere, gap-free genome of sweet tea (Lithocarpus litseifolius).</title>
        <authorList>
            <person name="Zhou J."/>
        </authorList>
    </citation>
    <scope>NUCLEOTIDE SEQUENCE [LARGE SCALE GENOMIC DNA]</scope>
    <source>
        <strain evidence="2">Zhou-2022a</strain>
        <tissue evidence="2">Leaf</tissue>
    </source>
</reference>
<gene>
    <name evidence="2" type="ORF">SO802_015620</name>
</gene>
<name>A0AAW2CWK1_9ROSI</name>
<dbReference type="EMBL" id="JAZDWU010000005">
    <property type="protein sequence ID" value="KAL0001839.1"/>
    <property type="molecule type" value="Genomic_DNA"/>
</dbReference>
<comment type="caution">
    <text evidence="2">The sequence shown here is derived from an EMBL/GenBank/DDBJ whole genome shotgun (WGS) entry which is preliminary data.</text>
</comment>
<evidence type="ECO:0000313" key="3">
    <source>
        <dbReference type="Proteomes" id="UP001459277"/>
    </source>
</evidence>
<evidence type="ECO:0000256" key="1">
    <source>
        <dbReference type="SAM" id="Phobius"/>
    </source>
</evidence>
<dbReference type="Proteomes" id="UP001459277">
    <property type="component" value="Unassembled WGS sequence"/>
</dbReference>
<sequence length="401" mass="45408">MVSSSEVRVVCPSISFFFARLGASLVTSHTFFPLVGNFVFEDSGLNIVLGELFPVLSQSINWFQNLVGKRVRMSEVRSSNLETELSSSNDLVEGNTVVSAPQEVRAFHALDEVCSLDNDILARWPKLKSRYKERIEKAIEYSKTIEDFDDLVDPQTLSFYCLGLDSTAFVLHTPGIEAKEKVLGESLHLSLKFLTKEARVESAISQVAALEVENSKLKKDLITSMNEANVAKEKAKTLNDDIRVKRQLTLENDEQLLAAKEKIKTVAAKAVEAFQQTDEYNTMLFSWYFKGFELLRRYLVKHPYGVDLDSLTLKRWINKWSQMRLPTLRLLKVMPPRAPFLLRLVMTQRLLDHTSSSSIFFLVALCFGLTAFYLQNNMVFLCPVSYGLSIFHVGTSMTANS</sequence>
<evidence type="ECO:0000313" key="2">
    <source>
        <dbReference type="EMBL" id="KAL0001839.1"/>
    </source>
</evidence>